<dbReference type="EMBL" id="JAALLH010000001">
    <property type="protein sequence ID" value="NIY66922.1"/>
    <property type="molecule type" value="Genomic_DNA"/>
</dbReference>
<keyword evidence="8 12" id="KW-1133">Transmembrane helix</keyword>
<dbReference type="SMART" id="SM00388">
    <property type="entry name" value="HisKA"/>
    <property type="match status" value="1"/>
</dbReference>
<evidence type="ECO:0000256" key="1">
    <source>
        <dbReference type="ARBA" id="ARBA00000085"/>
    </source>
</evidence>
<dbReference type="CDD" id="cd00082">
    <property type="entry name" value="HisKA"/>
    <property type="match status" value="1"/>
</dbReference>
<sequence>MVRASGTVRGGGTAWVGGVVRGGGTVWAGGTVRVGGAARIAQITRITRITRAVRAVRVGGAGWRRAMRLATRIALAVGAAVPVIVLASGWLLLRLVAGDAHHEQDAQLRRGATAVLPGARALLKADAAGRPPAVEQARERRLFSSALDMGIRLTGPEGTVSAGPQPDPSVALPKPVARRPVTVRADGKSWRALPVRVSAPAVAGRRPAARATLWLFSPNTTTEDRLALVRRRVVTVALLAAPIGAAVGWAAAARTSRPLRRLQRRTSGLDPRTSAARLDHTRTGVAEVDDLAGTLRTVLDRYDQQAARTAEALETARSFAAAASHELRTPLMSMRTNLDILTDHPGLAAEDRAEVLADLGGEHTRMLRLLVMLSALARGDLVEADSFGPVDLAEVVEASAAGLRHRHPEVEVRVNAAPGPSGTRVHGWEEGLRSVVDNLLTNARVHGTREGQPARIEVALCPGPSPDGGAGAVLTVDDRGPGIPPERRDQVFQRFHRRPDSPGSGLGMTLIAQQIALHRGTVTVLDRPDGLPGARIEIRLPALVAGGGDTEATLPLLRRDWFSGPGKPWDSGGGSGRSGPGDSDGRSGGSGPGDSAGSSGRPGHSGRSDGSDRSGRLGGSGRPGHSDRSGRPGPQSFHKEGS</sequence>
<feature type="region of interest" description="Disordered" evidence="11">
    <location>
        <begin position="557"/>
        <end position="642"/>
    </location>
</feature>
<gene>
    <name evidence="14" type="ORF">SMALB_4954</name>
</gene>
<keyword evidence="4" id="KW-0597">Phosphoprotein</keyword>
<dbReference type="PROSITE" id="PS50109">
    <property type="entry name" value="HIS_KIN"/>
    <property type="match status" value="1"/>
</dbReference>
<dbReference type="PRINTS" id="PR00344">
    <property type="entry name" value="BCTRLSENSOR"/>
</dbReference>
<keyword evidence="6 12" id="KW-0812">Transmembrane</keyword>
<evidence type="ECO:0000256" key="2">
    <source>
        <dbReference type="ARBA" id="ARBA00004236"/>
    </source>
</evidence>
<protein>
    <recommendedName>
        <fullName evidence="3">histidine kinase</fullName>
        <ecNumber evidence="3">2.7.13.3</ecNumber>
    </recommendedName>
</protein>
<keyword evidence="5" id="KW-0808">Transferase</keyword>
<evidence type="ECO:0000256" key="10">
    <source>
        <dbReference type="ARBA" id="ARBA00023136"/>
    </source>
</evidence>
<evidence type="ECO:0000256" key="3">
    <source>
        <dbReference type="ARBA" id="ARBA00012438"/>
    </source>
</evidence>
<dbReference type="Pfam" id="PF00512">
    <property type="entry name" value="HisKA"/>
    <property type="match status" value="1"/>
</dbReference>
<accession>A0A7X6AZ70</accession>
<organism evidence="14 15">
    <name type="scientific">Streptomyces malaysiensis</name>
    <dbReference type="NCBI Taxonomy" id="92644"/>
    <lineage>
        <taxon>Bacteria</taxon>
        <taxon>Bacillati</taxon>
        <taxon>Actinomycetota</taxon>
        <taxon>Actinomycetes</taxon>
        <taxon>Kitasatosporales</taxon>
        <taxon>Streptomycetaceae</taxon>
        <taxon>Streptomyces</taxon>
        <taxon>Streptomyces violaceusniger group</taxon>
    </lineage>
</organism>
<dbReference type="GO" id="GO:0005886">
    <property type="term" value="C:plasma membrane"/>
    <property type="evidence" value="ECO:0007669"/>
    <property type="project" value="UniProtKB-SubCell"/>
</dbReference>
<dbReference type="EC" id="2.7.13.3" evidence="3"/>
<proteinExistence type="predicted"/>
<comment type="subcellular location">
    <subcellularLocation>
        <location evidence="2">Cell membrane</location>
    </subcellularLocation>
</comment>
<reference evidence="14 15" key="1">
    <citation type="submission" date="2020-02" db="EMBL/GenBank/DDBJ databases">
        <title>Streptomyces malaysiensis DSM14702 (JHCC583434, PFL_A843) Genome sequencing and assembly.</title>
        <authorList>
            <person name="Samborskyy M."/>
        </authorList>
    </citation>
    <scope>NUCLEOTIDE SEQUENCE [LARGE SCALE GENOMIC DNA]</scope>
    <source>
        <strain evidence="14 15">DSM 14702</strain>
    </source>
</reference>
<dbReference type="Pfam" id="PF02518">
    <property type="entry name" value="HATPase_c"/>
    <property type="match status" value="1"/>
</dbReference>
<dbReference type="Gene3D" id="3.30.565.10">
    <property type="entry name" value="Histidine kinase-like ATPase, C-terminal domain"/>
    <property type="match status" value="1"/>
</dbReference>
<evidence type="ECO:0000256" key="9">
    <source>
        <dbReference type="ARBA" id="ARBA00023012"/>
    </source>
</evidence>
<name>A0A7X6AZ70_STRMQ</name>
<evidence type="ECO:0000313" key="14">
    <source>
        <dbReference type="EMBL" id="NIY66922.1"/>
    </source>
</evidence>
<dbReference type="InterPro" id="IPR003661">
    <property type="entry name" value="HisK_dim/P_dom"/>
</dbReference>
<dbReference type="InterPro" id="IPR004358">
    <property type="entry name" value="Sig_transdc_His_kin-like_C"/>
</dbReference>
<comment type="caution">
    <text evidence="14">The sequence shown here is derived from an EMBL/GenBank/DDBJ whole genome shotgun (WGS) entry which is preliminary data.</text>
</comment>
<evidence type="ECO:0000256" key="8">
    <source>
        <dbReference type="ARBA" id="ARBA00022989"/>
    </source>
</evidence>
<dbReference type="InterPro" id="IPR003594">
    <property type="entry name" value="HATPase_dom"/>
</dbReference>
<evidence type="ECO:0000256" key="6">
    <source>
        <dbReference type="ARBA" id="ARBA00022692"/>
    </source>
</evidence>
<dbReference type="Gene3D" id="1.10.287.130">
    <property type="match status" value="1"/>
</dbReference>
<keyword evidence="10 12" id="KW-0472">Membrane</keyword>
<evidence type="ECO:0000256" key="4">
    <source>
        <dbReference type="ARBA" id="ARBA00022553"/>
    </source>
</evidence>
<dbReference type="SUPFAM" id="SSF55874">
    <property type="entry name" value="ATPase domain of HSP90 chaperone/DNA topoisomerase II/histidine kinase"/>
    <property type="match status" value="1"/>
</dbReference>
<evidence type="ECO:0000313" key="15">
    <source>
        <dbReference type="Proteomes" id="UP000536624"/>
    </source>
</evidence>
<comment type="catalytic activity">
    <reaction evidence="1">
        <text>ATP + protein L-histidine = ADP + protein N-phospho-L-histidine.</text>
        <dbReference type="EC" id="2.7.13.3"/>
    </reaction>
</comment>
<dbReference type="PANTHER" id="PTHR45436:SF5">
    <property type="entry name" value="SENSOR HISTIDINE KINASE TRCS"/>
    <property type="match status" value="1"/>
</dbReference>
<dbReference type="InterPro" id="IPR036097">
    <property type="entry name" value="HisK_dim/P_sf"/>
</dbReference>
<feature type="compositionally biased region" description="Basic and acidic residues" evidence="11">
    <location>
        <begin position="606"/>
        <end position="615"/>
    </location>
</feature>
<evidence type="ECO:0000256" key="12">
    <source>
        <dbReference type="SAM" id="Phobius"/>
    </source>
</evidence>
<evidence type="ECO:0000256" key="11">
    <source>
        <dbReference type="SAM" id="MobiDB-lite"/>
    </source>
</evidence>
<dbReference type="InterPro" id="IPR036890">
    <property type="entry name" value="HATPase_C_sf"/>
</dbReference>
<evidence type="ECO:0000256" key="7">
    <source>
        <dbReference type="ARBA" id="ARBA00022777"/>
    </source>
</evidence>
<evidence type="ECO:0000259" key="13">
    <source>
        <dbReference type="PROSITE" id="PS50109"/>
    </source>
</evidence>
<dbReference type="Proteomes" id="UP000536624">
    <property type="component" value="Unassembled WGS sequence"/>
</dbReference>
<dbReference type="SUPFAM" id="SSF47384">
    <property type="entry name" value="Homodimeric domain of signal transducing histidine kinase"/>
    <property type="match status" value="1"/>
</dbReference>
<dbReference type="GO" id="GO:0000155">
    <property type="term" value="F:phosphorelay sensor kinase activity"/>
    <property type="evidence" value="ECO:0007669"/>
    <property type="project" value="InterPro"/>
</dbReference>
<dbReference type="AlphaFoldDB" id="A0A7X6AZ70"/>
<dbReference type="InterPro" id="IPR005467">
    <property type="entry name" value="His_kinase_dom"/>
</dbReference>
<dbReference type="PANTHER" id="PTHR45436">
    <property type="entry name" value="SENSOR HISTIDINE KINASE YKOH"/>
    <property type="match status" value="1"/>
</dbReference>
<keyword evidence="7" id="KW-0418">Kinase</keyword>
<keyword evidence="9" id="KW-0902">Two-component regulatory system</keyword>
<feature type="domain" description="Histidine kinase" evidence="13">
    <location>
        <begin position="322"/>
        <end position="544"/>
    </location>
</feature>
<evidence type="ECO:0000256" key="5">
    <source>
        <dbReference type="ARBA" id="ARBA00022679"/>
    </source>
</evidence>
<dbReference type="InterPro" id="IPR050428">
    <property type="entry name" value="TCS_sensor_his_kinase"/>
</dbReference>
<feature type="transmembrane region" description="Helical" evidence="12">
    <location>
        <begin position="73"/>
        <end position="93"/>
    </location>
</feature>
<dbReference type="SMART" id="SM00387">
    <property type="entry name" value="HATPase_c"/>
    <property type="match status" value="1"/>
</dbReference>